<dbReference type="SUPFAM" id="SSF54928">
    <property type="entry name" value="RNA-binding domain, RBD"/>
    <property type="match status" value="1"/>
</dbReference>
<dbReference type="GO" id="GO:0006364">
    <property type="term" value="P:rRNA processing"/>
    <property type="evidence" value="ECO:0007669"/>
    <property type="project" value="TreeGrafter"/>
</dbReference>
<dbReference type="STRING" id="595528.A0A0D2W1K2"/>
<keyword evidence="3" id="KW-0175">Coiled coil</keyword>
<evidence type="ECO:0000313" key="5">
    <source>
        <dbReference type="EMBL" id="KJE98187.1"/>
    </source>
</evidence>
<dbReference type="Pfam" id="PF17799">
    <property type="entry name" value="RRM_Rrp7"/>
    <property type="match status" value="1"/>
</dbReference>
<keyword evidence="2" id="KW-0694">RNA-binding</keyword>
<name>A0A0D2W1K2_CAPO3</name>
<dbReference type="GO" id="GO:0003723">
    <property type="term" value="F:RNA binding"/>
    <property type="evidence" value="ECO:0007669"/>
    <property type="project" value="UniProtKB-UniRule"/>
</dbReference>
<evidence type="ECO:0000259" key="4">
    <source>
        <dbReference type="PROSITE" id="PS50102"/>
    </source>
</evidence>
<dbReference type="GO" id="GO:0034456">
    <property type="term" value="C:UTP-C complex"/>
    <property type="evidence" value="ECO:0007669"/>
    <property type="project" value="TreeGrafter"/>
</dbReference>
<dbReference type="PROSITE" id="PS50102">
    <property type="entry name" value="RRM"/>
    <property type="match status" value="1"/>
</dbReference>
<dbReference type="InterPro" id="IPR035979">
    <property type="entry name" value="RBD_domain_sf"/>
</dbReference>
<organism evidence="5 6">
    <name type="scientific">Capsaspora owczarzaki (strain ATCC 30864)</name>
    <dbReference type="NCBI Taxonomy" id="595528"/>
    <lineage>
        <taxon>Eukaryota</taxon>
        <taxon>Filasterea</taxon>
        <taxon>Capsaspora</taxon>
    </lineage>
</organism>
<protein>
    <recommendedName>
        <fullName evidence="4">RRM domain-containing protein</fullName>
    </recommendedName>
</protein>
<dbReference type="AlphaFoldDB" id="A0A0D2W1K2"/>
<sequence length="288" mass="32074">MISTTCPRTSSVVPSDCDSRLMACVVNGYTVIPVVRSTGAAQRFLYCKKHSSKAEDSSESHPAGRALFVANLPLDADQQGLASLFTEFGTVDRVDVSTLSKGRHAQGARGTSTRHALQFEEGSRIAYVVFSTPRGVSNVLKANADRKRVIEQAAQPRGLHKWIDEHKSSIIDIATAQAEVDEYMQKHDEAERQAREAEAARENVPDSDGWVTVSRRRSATPTAAARALQEEGESPAAALQRRKKALSDFYRFQQRDARRTQLDRLREKFEEDKQKIASMRAARKFRPV</sequence>
<proteinExistence type="inferred from homology"/>
<dbReference type="InterPro" id="IPR040447">
    <property type="entry name" value="RRM_Rrp7"/>
</dbReference>
<dbReference type="eggNOG" id="KOG4008">
    <property type="taxonomic scope" value="Eukaryota"/>
</dbReference>
<dbReference type="Gene3D" id="6.10.250.1770">
    <property type="match status" value="1"/>
</dbReference>
<dbReference type="PANTHER" id="PTHR13191">
    <property type="entry name" value="RIBOSOMAL RNA PROCESSING PROTEIN 7-RELATED"/>
    <property type="match status" value="1"/>
</dbReference>
<dbReference type="EMBL" id="KE346376">
    <property type="protein sequence ID" value="KJE98187.1"/>
    <property type="molecule type" value="Genomic_DNA"/>
</dbReference>
<reference evidence="6" key="1">
    <citation type="submission" date="2011-02" db="EMBL/GenBank/DDBJ databases">
        <title>The Genome Sequence of Capsaspora owczarzaki ATCC 30864.</title>
        <authorList>
            <person name="Russ C."/>
            <person name="Cuomo C."/>
            <person name="Burger G."/>
            <person name="Gray M.W."/>
            <person name="Holland P.W.H."/>
            <person name="King N."/>
            <person name="Lang F.B.F."/>
            <person name="Roger A.J."/>
            <person name="Ruiz-Trillo I."/>
            <person name="Young S.K."/>
            <person name="Zeng Q."/>
            <person name="Gargeya S."/>
            <person name="Alvarado L."/>
            <person name="Berlin A."/>
            <person name="Chapman S.B."/>
            <person name="Chen Z."/>
            <person name="Freedman E."/>
            <person name="Gellesch M."/>
            <person name="Goldberg J."/>
            <person name="Griggs A."/>
            <person name="Gujja S."/>
            <person name="Heilman E."/>
            <person name="Heiman D."/>
            <person name="Howarth C."/>
            <person name="Mehta T."/>
            <person name="Neiman D."/>
            <person name="Pearson M."/>
            <person name="Roberts A."/>
            <person name="Saif S."/>
            <person name="Shea T."/>
            <person name="Shenoy N."/>
            <person name="Sisk P."/>
            <person name="Stolte C."/>
            <person name="Sykes S."/>
            <person name="White J."/>
            <person name="Yandava C."/>
            <person name="Haas B."/>
            <person name="Nusbaum C."/>
            <person name="Birren B."/>
        </authorList>
    </citation>
    <scope>NUCLEOTIDE SEQUENCE</scope>
    <source>
        <strain evidence="6">ATCC 30864</strain>
    </source>
</reference>
<dbReference type="GO" id="GO:0032545">
    <property type="term" value="C:CURI complex"/>
    <property type="evidence" value="ECO:0007669"/>
    <property type="project" value="TreeGrafter"/>
</dbReference>
<feature type="coiled-coil region" evidence="3">
    <location>
        <begin position="173"/>
        <end position="203"/>
    </location>
</feature>
<accession>A0A0D2W1K2</accession>
<dbReference type="PANTHER" id="PTHR13191:SF0">
    <property type="entry name" value="RIBOSOMAL RNA-PROCESSING PROTEIN 7 HOMOLOG A-RELATED"/>
    <property type="match status" value="1"/>
</dbReference>
<evidence type="ECO:0000256" key="1">
    <source>
        <dbReference type="ARBA" id="ARBA00006110"/>
    </source>
</evidence>
<dbReference type="InterPro" id="IPR000504">
    <property type="entry name" value="RRM_dom"/>
</dbReference>
<feature type="domain" description="RRM" evidence="4">
    <location>
        <begin position="65"/>
        <end position="178"/>
    </location>
</feature>
<evidence type="ECO:0000313" key="6">
    <source>
        <dbReference type="Proteomes" id="UP000008743"/>
    </source>
</evidence>
<keyword evidence="6" id="KW-1185">Reference proteome</keyword>
<evidence type="ECO:0000256" key="3">
    <source>
        <dbReference type="SAM" id="Coils"/>
    </source>
</evidence>
<dbReference type="CDD" id="cd12951">
    <property type="entry name" value="RRP7_Rrp7A"/>
    <property type="match status" value="1"/>
</dbReference>
<dbReference type="FunCoup" id="A0A0D2W1K2">
    <property type="interactions" value="235"/>
</dbReference>
<evidence type="ECO:0000256" key="2">
    <source>
        <dbReference type="PROSITE-ProRule" id="PRU00176"/>
    </source>
</evidence>
<dbReference type="InParanoid" id="A0A0D2W1K2"/>
<dbReference type="Pfam" id="PF12923">
    <property type="entry name" value="RRP7"/>
    <property type="match status" value="1"/>
</dbReference>
<dbReference type="PhylomeDB" id="A0A0D2W1K2"/>
<dbReference type="Proteomes" id="UP000008743">
    <property type="component" value="Unassembled WGS sequence"/>
</dbReference>
<dbReference type="InterPro" id="IPR012677">
    <property type="entry name" value="Nucleotide-bd_a/b_plait_sf"/>
</dbReference>
<dbReference type="GO" id="GO:0000028">
    <property type="term" value="P:ribosomal small subunit assembly"/>
    <property type="evidence" value="ECO:0007669"/>
    <property type="project" value="TreeGrafter"/>
</dbReference>
<dbReference type="Gene3D" id="3.30.70.330">
    <property type="match status" value="1"/>
</dbReference>
<comment type="similarity">
    <text evidence="1">Belongs to the RRP7 family.</text>
</comment>
<dbReference type="InterPro" id="IPR040446">
    <property type="entry name" value="RRP7"/>
</dbReference>
<dbReference type="OrthoDB" id="5390at2759"/>
<dbReference type="InterPro" id="IPR024326">
    <property type="entry name" value="RRP7_C"/>
</dbReference>
<gene>
    <name evidence="5" type="ORF">CAOG_008189</name>
</gene>